<dbReference type="Proteomes" id="UP000799755">
    <property type="component" value="Unassembled WGS sequence"/>
</dbReference>
<comment type="caution">
    <text evidence="1">The sequence shown here is derived from an EMBL/GenBank/DDBJ whole genome shotgun (WGS) entry which is preliminary data.</text>
</comment>
<sequence>MALVSYVIYANFAARYLFQPCYSSLLNFRRHPQEYILSVIIEGTGLTPQNSFHWSLAFYQPSSNLANTCQALLLSPTHLIYPFDRRDGVLFPLPGADVIVKLAELSQLQYLMELLGKNRRR</sequence>
<reference evidence="1" key="1">
    <citation type="journal article" date="2020" name="Stud. Mycol.">
        <title>101 Dothideomycetes genomes: a test case for predicting lifestyles and emergence of pathogens.</title>
        <authorList>
            <person name="Haridas S."/>
            <person name="Albert R."/>
            <person name="Binder M."/>
            <person name="Bloem J."/>
            <person name="Labutti K."/>
            <person name="Salamov A."/>
            <person name="Andreopoulos B."/>
            <person name="Baker S."/>
            <person name="Barry K."/>
            <person name="Bills G."/>
            <person name="Bluhm B."/>
            <person name="Cannon C."/>
            <person name="Castanera R."/>
            <person name="Culley D."/>
            <person name="Daum C."/>
            <person name="Ezra D."/>
            <person name="Gonzalez J."/>
            <person name="Henrissat B."/>
            <person name="Kuo A."/>
            <person name="Liang C."/>
            <person name="Lipzen A."/>
            <person name="Lutzoni F."/>
            <person name="Magnuson J."/>
            <person name="Mondo S."/>
            <person name="Nolan M."/>
            <person name="Ohm R."/>
            <person name="Pangilinan J."/>
            <person name="Park H.-J."/>
            <person name="Ramirez L."/>
            <person name="Alfaro M."/>
            <person name="Sun H."/>
            <person name="Tritt A."/>
            <person name="Yoshinaga Y."/>
            <person name="Zwiers L.-H."/>
            <person name="Turgeon B."/>
            <person name="Goodwin S."/>
            <person name="Spatafora J."/>
            <person name="Crous P."/>
            <person name="Grigoriev I."/>
        </authorList>
    </citation>
    <scope>NUCLEOTIDE SEQUENCE</scope>
    <source>
        <strain evidence="1">ATCC 200398</strain>
    </source>
</reference>
<accession>A0ACB6R9Z2</accession>
<organism evidence="1 2">
    <name type="scientific">Lindgomyces ingoldianus</name>
    <dbReference type="NCBI Taxonomy" id="673940"/>
    <lineage>
        <taxon>Eukaryota</taxon>
        <taxon>Fungi</taxon>
        <taxon>Dikarya</taxon>
        <taxon>Ascomycota</taxon>
        <taxon>Pezizomycotina</taxon>
        <taxon>Dothideomycetes</taxon>
        <taxon>Pleosporomycetidae</taxon>
        <taxon>Pleosporales</taxon>
        <taxon>Lindgomycetaceae</taxon>
        <taxon>Lindgomyces</taxon>
    </lineage>
</organism>
<evidence type="ECO:0000313" key="1">
    <source>
        <dbReference type="EMBL" id="KAF2475907.1"/>
    </source>
</evidence>
<gene>
    <name evidence="1" type="ORF">BDR25DRAFT_350190</name>
</gene>
<protein>
    <submittedName>
        <fullName evidence="1">Uncharacterized protein</fullName>
    </submittedName>
</protein>
<name>A0ACB6R9Z2_9PLEO</name>
<dbReference type="EMBL" id="MU003495">
    <property type="protein sequence ID" value="KAF2475907.1"/>
    <property type="molecule type" value="Genomic_DNA"/>
</dbReference>
<evidence type="ECO:0000313" key="2">
    <source>
        <dbReference type="Proteomes" id="UP000799755"/>
    </source>
</evidence>
<proteinExistence type="predicted"/>
<keyword evidence="2" id="KW-1185">Reference proteome</keyword>